<feature type="signal peptide" evidence="1">
    <location>
        <begin position="1"/>
        <end position="22"/>
    </location>
</feature>
<keyword evidence="3" id="KW-1185">Reference proteome</keyword>
<evidence type="ECO:0000313" key="3">
    <source>
        <dbReference type="Proteomes" id="UP000325161"/>
    </source>
</evidence>
<accession>A0A5C0B0N3</accession>
<dbReference type="EMBL" id="CP043046">
    <property type="protein sequence ID" value="QEI07516.1"/>
    <property type="molecule type" value="Genomic_DNA"/>
</dbReference>
<gene>
    <name evidence="2" type="ORF">FXN63_17980</name>
</gene>
<dbReference type="OrthoDB" id="8683086at2"/>
<keyword evidence="1" id="KW-0732">Signal</keyword>
<evidence type="ECO:0000256" key="1">
    <source>
        <dbReference type="SAM" id="SignalP"/>
    </source>
</evidence>
<evidence type="ECO:0000313" key="2">
    <source>
        <dbReference type="EMBL" id="QEI07516.1"/>
    </source>
</evidence>
<organism evidence="2 3">
    <name type="scientific">Pigmentiphaga aceris</name>
    <dbReference type="NCBI Taxonomy" id="1940612"/>
    <lineage>
        <taxon>Bacteria</taxon>
        <taxon>Pseudomonadati</taxon>
        <taxon>Pseudomonadota</taxon>
        <taxon>Betaproteobacteria</taxon>
        <taxon>Burkholderiales</taxon>
        <taxon>Alcaligenaceae</taxon>
        <taxon>Pigmentiphaga</taxon>
    </lineage>
</organism>
<dbReference type="RefSeq" id="WP_148816563.1">
    <property type="nucleotide sequence ID" value="NZ_CP043046.1"/>
</dbReference>
<feature type="chain" id="PRO_5022887610" evidence="1">
    <location>
        <begin position="23"/>
        <end position="173"/>
    </location>
</feature>
<proteinExistence type="predicted"/>
<dbReference type="KEGG" id="pacr:FXN63_17980"/>
<reference evidence="2 3" key="1">
    <citation type="submission" date="2019-08" db="EMBL/GenBank/DDBJ databases">
        <title>Amphibian skin-associated Pigmentiphaga: genome sequence and occurrence across geography and hosts.</title>
        <authorList>
            <person name="Bletz M.C."/>
            <person name="Bunk B."/>
            <person name="Sproeer C."/>
            <person name="Biwer P."/>
            <person name="Reiter S."/>
            <person name="Rabemananjara F.C.E."/>
            <person name="Schulz S."/>
            <person name="Overmann J."/>
            <person name="Vences M."/>
        </authorList>
    </citation>
    <scope>NUCLEOTIDE SEQUENCE [LARGE SCALE GENOMIC DNA]</scope>
    <source>
        <strain evidence="2 3">Mada1488</strain>
    </source>
</reference>
<name>A0A5C0B0N3_9BURK</name>
<dbReference type="Proteomes" id="UP000325161">
    <property type="component" value="Chromosome"/>
</dbReference>
<sequence length="173" mass="19025">MKKTATLSAAILALLSPVLASALPLGITHDEFKSVEKLQIGSQTMRILLVNPKEEYDGVKLMLGDKELARTDGDRMKIEYQFDLPNSKVVLVSEYSGGNACPANYRLVQLNKSGSVTTTKVFGNCSDIPKINVNGERIAVTLPAEDGKRIVEETWTFEKGVLTEPRKRGDRSK</sequence>
<protein>
    <submittedName>
        <fullName evidence="2">Uncharacterized protein</fullName>
    </submittedName>
</protein>
<dbReference type="AlphaFoldDB" id="A0A5C0B0N3"/>